<accession>A0A286MJR9</accession>
<dbReference type="NCBIfam" id="TIGR02481">
    <property type="entry name" value="hemeryth_dom"/>
    <property type="match status" value="1"/>
</dbReference>
<keyword evidence="2 4" id="KW-0479">Metal-binding</keyword>
<reference evidence="6" key="1">
    <citation type="submission" date="2017-04" db="EMBL/GenBank/DDBJ databases">
        <title>Broad phylogenetic occurrence of the oxygen-binding hemerythrins in bilaterians.</title>
        <authorList>
            <person name="Costa-Paiva E.M."/>
            <person name="Schrago C.G."/>
            <person name="Halanych K.M."/>
        </authorList>
    </citation>
    <scope>NUCLEOTIDE SEQUENCE</scope>
    <source>
        <strain evidence="6">Arhynch</strain>
    </source>
</reference>
<evidence type="ECO:0000256" key="4">
    <source>
        <dbReference type="PIRSR" id="PIRSR002033-1"/>
    </source>
</evidence>
<dbReference type="Gene3D" id="1.20.120.50">
    <property type="entry name" value="Hemerythrin-like"/>
    <property type="match status" value="1"/>
</dbReference>
<dbReference type="InterPro" id="IPR016131">
    <property type="entry name" value="Haemerythrin_Fe_BS"/>
</dbReference>
<feature type="domain" description="Hemerythrin-like" evidence="5">
    <location>
        <begin position="18"/>
        <end position="119"/>
    </location>
</feature>
<protein>
    <submittedName>
        <fullName evidence="6">Hemerythrin</fullName>
    </submittedName>
</protein>
<dbReference type="CDD" id="cd12107">
    <property type="entry name" value="Hemerythrin"/>
    <property type="match status" value="1"/>
</dbReference>
<evidence type="ECO:0000259" key="5">
    <source>
        <dbReference type="Pfam" id="PF01814"/>
    </source>
</evidence>
<feature type="binding site" evidence="4">
    <location>
        <position position="75"/>
    </location>
    <ligand>
        <name>Fe cation</name>
        <dbReference type="ChEBI" id="CHEBI:24875"/>
        <label>2</label>
    </ligand>
</feature>
<dbReference type="SUPFAM" id="SSF47188">
    <property type="entry name" value="Hemerythrin-like"/>
    <property type="match status" value="1"/>
</dbReference>
<feature type="binding site" evidence="4">
    <location>
        <position position="60"/>
    </location>
    <ligand>
        <name>Fe cation</name>
        <dbReference type="ChEBI" id="CHEBI:24875"/>
        <label>2</label>
    </ligand>
</feature>
<dbReference type="EMBL" id="KY929214">
    <property type="protein sequence ID" value="ASW22247.1"/>
    <property type="molecule type" value="mRNA"/>
</dbReference>
<feature type="binding site" evidence="4">
    <location>
        <position position="108"/>
    </location>
    <ligand>
        <name>Fe cation</name>
        <dbReference type="ChEBI" id="CHEBI:24875"/>
        <label>2</label>
    </ligand>
</feature>
<dbReference type="Pfam" id="PF01814">
    <property type="entry name" value="Hemerythrin"/>
    <property type="match status" value="1"/>
</dbReference>
<dbReference type="InterPro" id="IPR012312">
    <property type="entry name" value="Hemerythrin-like"/>
</dbReference>
<name>A0A286MJR9_9ANNE</name>
<evidence type="ECO:0000256" key="1">
    <source>
        <dbReference type="ARBA" id="ARBA00010587"/>
    </source>
</evidence>
<dbReference type="InterPro" id="IPR035938">
    <property type="entry name" value="Hemerythrin-like_sf"/>
</dbReference>
<feature type="binding site" evidence="4">
    <location>
        <position position="56"/>
    </location>
    <ligand>
        <name>Fe cation</name>
        <dbReference type="ChEBI" id="CHEBI:24875"/>
        <label>1</label>
    </ligand>
</feature>
<dbReference type="AlphaFoldDB" id="A0A286MJR9"/>
<feature type="binding site" evidence="4">
    <location>
        <position position="60"/>
    </location>
    <ligand>
        <name>Fe cation</name>
        <dbReference type="ChEBI" id="CHEBI:24875"/>
        <label>1</label>
    </ligand>
</feature>
<sequence length="120" mass="13305">MGLNIPEPFCWDESFRVFYENLDEEHKGLFQGIFKVAGAPGDAAALSSLVDLVKKHFATEEGMMQAKSYADFPTHKKAHDDFVAKLSGLSAPLSADTIHFAKDWLVNHIKGTDFGYKGKL</sequence>
<feature type="binding site" evidence="4">
    <location>
        <position position="79"/>
    </location>
    <ligand>
        <name>Fe cation</name>
        <dbReference type="ChEBI" id="CHEBI:24875"/>
        <label>2</label>
    </ligand>
</feature>
<proteinExistence type="evidence at transcript level"/>
<comment type="similarity">
    <text evidence="1">Belongs to the hemerythrin family.</text>
</comment>
<feature type="binding site" evidence="4">
    <location>
        <position position="113"/>
    </location>
    <ligand>
        <name>Fe cation</name>
        <dbReference type="ChEBI" id="CHEBI:24875"/>
        <label>1</label>
    </ligand>
</feature>
<dbReference type="PANTHER" id="PTHR37164">
    <property type="entry name" value="BACTERIOHEMERYTHRIN"/>
    <property type="match status" value="1"/>
</dbReference>
<organism evidence="6">
    <name type="scientific">Arhynchite pugettensis</name>
    <dbReference type="NCBI Taxonomy" id="231347"/>
    <lineage>
        <taxon>Eukaryota</taxon>
        <taxon>Metazoa</taxon>
        <taxon>Spiralia</taxon>
        <taxon>Lophotrochozoa</taxon>
        <taxon>Annelida</taxon>
        <taxon>Polychaeta</taxon>
        <taxon>Echiura</taxon>
        <taxon>Echiuroidea</taxon>
        <taxon>Thalassematidae</taxon>
        <taxon>Arhynchite</taxon>
    </lineage>
</organism>
<dbReference type="InterPro" id="IPR002063">
    <property type="entry name" value="Haemerythrin"/>
</dbReference>
<evidence type="ECO:0000256" key="2">
    <source>
        <dbReference type="ARBA" id="ARBA00022723"/>
    </source>
</evidence>
<dbReference type="PANTHER" id="PTHR37164:SF1">
    <property type="entry name" value="BACTERIOHEMERYTHRIN"/>
    <property type="match status" value="1"/>
</dbReference>
<dbReference type="InterPro" id="IPR050669">
    <property type="entry name" value="Hemerythrin"/>
</dbReference>
<dbReference type="PROSITE" id="PS00550">
    <property type="entry name" value="HEMERYTHRINS"/>
    <property type="match status" value="1"/>
</dbReference>
<dbReference type="InterPro" id="IPR012827">
    <property type="entry name" value="Hemerythrin_metal-bd"/>
</dbReference>
<dbReference type="NCBIfam" id="TIGR00058">
    <property type="entry name" value="Hemerythrin"/>
    <property type="match status" value="1"/>
</dbReference>
<dbReference type="GO" id="GO:0005506">
    <property type="term" value="F:iron ion binding"/>
    <property type="evidence" value="ECO:0007669"/>
    <property type="project" value="InterPro"/>
</dbReference>
<dbReference type="PIRSF" id="PIRSF002033">
    <property type="entry name" value="Hemerythrin"/>
    <property type="match status" value="1"/>
</dbReference>
<feature type="binding site" evidence="4">
    <location>
        <position position="113"/>
    </location>
    <ligand>
        <name>Fe cation</name>
        <dbReference type="ChEBI" id="CHEBI:24875"/>
        <label>2</label>
    </ligand>
</feature>
<evidence type="ECO:0000256" key="3">
    <source>
        <dbReference type="ARBA" id="ARBA00023004"/>
    </source>
</evidence>
<dbReference type="SMR" id="A0A286MJR9"/>
<evidence type="ECO:0000313" key="6">
    <source>
        <dbReference type="EMBL" id="ASW22247.1"/>
    </source>
</evidence>
<feature type="binding site" evidence="4">
    <location>
        <position position="26"/>
    </location>
    <ligand>
        <name>Fe cation</name>
        <dbReference type="ChEBI" id="CHEBI:24875"/>
        <label>1</label>
    </ligand>
</feature>
<dbReference type="PRINTS" id="PR00186">
    <property type="entry name" value="HEMERYTHRIN"/>
</dbReference>
<keyword evidence="3 4" id="KW-0408">Iron</keyword>